<comment type="caution">
    <text evidence="3">The sequence shown here is derived from an EMBL/GenBank/DDBJ whole genome shotgun (WGS) entry which is preliminary data.</text>
</comment>
<dbReference type="SUPFAM" id="SSF52151">
    <property type="entry name" value="FabD/lysophospholipase-like"/>
    <property type="match status" value="1"/>
</dbReference>
<dbReference type="Gene3D" id="3.40.1090.10">
    <property type="entry name" value="Cytosolic phospholipase A2 catalytic domain"/>
    <property type="match status" value="1"/>
</dbReference>
<sequence>MSSKHRKKRAIALAGGGPAAGLHIGALAALEKAGIGFDVFALSCIGAWVGIVYNTRPGPDRAQQTLDFFATYCFRDDQSYDWFPVNLGFATDLQALRKAWQDFPDSPDLNWASLVLPQQIQDSFVRSIKLFTQPGGVTNQEFNYWMLNDVLAVNPVTRYLTSLVYKSDINGLSRIYYKQSHVLKEVFRERALYGDDKPEIYHNAWRMARTEGEAGSMQIFHNRPQDHQGRRYLKISPKSLCACSALPYIEQSVRIGKDEYTEGALVDTVNFRNVLRDHPDLDEVWVNRIVDESQVRTPRDLAGALANLPMQFAAEVGENDIKLFRQHLLNQSRMGPRVVEVPIRPRTKVSFEWKHSNLMQGFDEGYAAVNQLLASDHQLRQSTIA</sequence>
<accession>A0ABW0NJU6</accession>
<evidence type="ECO:0000313" key="3">
    <source>
        <dbReference type="EMBL" id="MFC5499433.1"/>
    </source>
</evidence>
<evidence type="ECO:0000259" key="2">
    <source>
        <dbReference type="Pfam" id="PF01734"/>
    </source>
</evidence>
<dbReference type="InterPro" id="IPR002641">
    <property type="entry name" value="PNPLA_dom"/>
</dbReference>
<gene>
    <name evidence="3" type="ORF">ACFPOE_17945</name>
</gene>
<dbReference type="Pfam" id="PF01734">
    <property type="entry name" value="Patatin"/>
    <property type="match status" value="1"/>
</dbReference>
<name>A0ABW0NJU6_9BURK</name>
<dbReference type="RefSeq" id="WP_376851656.1">
    <property type="nucleotide sequence ID" value="NZ_JBHSMF010000009.1"/>
</dbReference>
<feature type="domain" description="PNPLA" evidence="2">
    <location>
        <begin position="12"/>
        <end position="272"/>
    </location>
</feature>
<organism evidence="3 4">
    <name type="scientific">Caenimonas terrae</name>
    <dbReference type="NCBI Taxonomy" id="696074"/>
    <lineage>
        <taxon>Bacteria</taxon>
        <taxon>Pseudomonadati</taxon>
        <taxon>Pseudomonadota</taxon>
        <taxon>Betaproteobacteria</taxon>
        <taxon>Burkholderiales</taxon>
        <taxon>Comamonadaceae</taxon>
        <taxon>Caenimonas</taxon>
    </lineage>
</organism>
<evidence type="ECO:0000313" key="4">
    <source>
        <dbReference type="Proteomes" id="UP001596037"/>
    </source>
</evidence>
<reference evidence="4" key="1">
    <citation type="journal article" date="2019" name="Int. J. Syst. Evol. Microbiol.">
        <title>The Global Catalogue of Microorganisms (GCM) 10K type strain sequencing project: providing services to taxonomists for standard genome sequencing and annotation.</title>
        <authorList>
            <consortium name="The Broad Institute Genomics Platform"/>
            <consortium name="The Broad Institute Genome Sequencing Center for Infectious Disease"/>
            <person name="Wu L."/>
            <person name="Ma J."/>
        </authorList>
    </citation>
    <scope>NUCLEOTIDE SEQUENCE [LARGE SCALE GENOMIC DNA]</scope>
    <source>
        <strain evidence="4">CCUG 57401</strain>
    </source>
</reference>
<keyword evidence="1" id="KW-0443">Lipid metabolism</keyword>
<protein>
    <submittedName>
        <fullName evidence="3">Patatin-like phospholipase family protein</fullName>
    </submittedName>
</protein>
<dbReference type="EMBL" id="JBHSMF010000009">
    <property type="protein sequence ID" value="MFC5499433.1"/>
    <property type="molecule type" value="Genomic_DNA"/>
</dbReference>
<dbReference type="InterPro" id="IPR016035">
    <property type="entry name" value="Acyl_Trfase/lysoPLipase"/>
</dbReference>
<dbReference type="Proteomes" id="UP001596037">
    <property type="component" value="Unassembled WGS sequence"/>
</dbReference>
<evidence type="ECO:0000256" key="1">
    <source>
        <dbReference type="ARBA" id="ARBA00023098"/>
    </source>
</evidence>
<proteinExistence type="predicted"/>
<keyword evidence="4" id="KW-1185">Reference proteome</keyword>